<keyword evidence="3 6" id="KW-0812">Transmembrane</keyword>
<name>A0A1M4VAY0_9SPHI</name>
<dbReference type="CDD" id="cd17324">
    <property type="entry name" value="MFS_NepI_like"/>
    <property type="match status" value="1"/>
</dbReference>
<dbReference type="InterPro" id="IPR036259">
    <property type="entry name" value="MFS_trans_sf"/>
</dbReference>
<feature type="transmembrane region" description="Helical" evidence="6">
    <location>
        <begin position="12"/>
        <end position="38"/>
    </location>
</feature>
<dbReference type="InterPro" id="IPR011701">
    <property type="entry name" value="MFS"/>
</dbReference>
<feature type="transmembrane region" description="Helical" evidence="6">
    <location>
        <begin position="110"/>
        <end position="131"/>
    </location>
</feature>
<dbReference type="InterPro" id="IPR001958">
    <property type="entry name" value="Tet-R_TetA/multi-R_MdtG-like"/>
</dbReference>
<feature type="domain" description="Major facilitator superfamily (MFS) profile" evidence="7">
    <location>
        <begin position="15"/>
        <end position="395"/>
    </location>
</feature>
<keyword evidence="4 6" id="KW-1133">Transmembrane helix</keyword>
<dbReference type="Gene3D" id="1.20.1250.20">
    <property type="entry name" value="MFS general substrate transporter like domains"/>
    <property type="match status" value="2"/>
</dbReference>
<keyword evidence="9" id="KW-1185">Reference proteome</keyword>
<dbReference type="PRINTS" id="PR01035">
    <property type="entry name" value="TCRTETA"/>
</dbReference>
<feature type="transmembrane region" description="Helical" evidence="6">
    <location>
        <begin position="44"/>
        <end position="69"/>
    </location>
</feature>
<keyword evidence="5 6" id="KW-0472">Membrane</keyword>
<dbReference type="InterPro" id="IPR050189">
    <property type="entry name" value="MFS_Efflux_Transporters"/>
</dbReference>
<feature type="transmembrane region" description="Helical" evidence="6">
    <location>
        <begin position="337"/>
        <end position="359"/>
    </location>
</feature>
<evidence type="ECO:0000259" key="7">
    <source>
        <dbReference type="PROSITE" id="PS50850"/>
    </source>
</evidence>
<accession>A0A1M4VAY0</accession>
<gene>
    <name evidence="8" type="ORF">SAMN04488522_101842</name>
</gene>
<evidence type="ECO:0000256" key="2">
    <source>
        <dbReference type="ARBA" id="ARBA00022475"/>
    </source>
</evidence>
<feature type="transmembrane region" description="Helical" evidence="6">
    <location>
        <begin position="303"/>
        <end position="325"/>
    </location>
</feature>
<evidence type="ECO:0000256" key="4">
    <source>
        <dbReference type="ARBA" id="ARBA00022989"/>
    </source>
</evidence>
<keyword evidence="2" id="KW-1003">Cell membrane</keyword>
<evidence type="ECO:0000256" key="3">
    <source>
        <dbReference type="ARBA" id="ARBA00022692"/>
    </source>
</evidence>
<feature type="transmembrane region" description="Helical" evidence="6">
    <location>
        <begin position="213"/>
        <end position="235"/>
    </location>
</feature>
<dbReference type="Proteomes" id="UP000184287">
    <property type="component" value="Unassembled WGS sequence"/>
</dbReference>
<evidence type="ECO:0000256" key="5">
    <source>
        <dbReference type="ARBA" id="ARBA00023136"/>
    </source>
</evidence>
<sequence length="412" mass="42935">MNNKTIKTKTGMPLALWALTISAFAIGTTEFVIVGLLPTVAKDLAISIPSAGLLVSFYAIGVAIGAPVLTALTNKFPRKPLLIYLMVLFVAGNLLAGISPGFMPLVMARIITGFAHGVFFAVGATIAAALVPADKRASAIAIMFAGLTVAMATGVPLGTLIGQHFGWRATFLGVAGLGLIGLLANLFLLPGNIKNEAAAPIKEQFGILGNKKLLLAFLTTIFNYAGVFLVFTYLSPLLMELTGMSQNMVSLMLLVYGIAIAVGNIIGGKLANKVPLKALLWMLVIQAVVLLIFSFTVHHTIPAIITLFVVGALSFGTVPASQLFVVQTAERFNPAMANVASAFNIASFNAGAALGAYAGGWVVSSTLGLGAAPWVGAIFVLVSIVLALLSAREEKLSEQNFNKVEALASTCN</sequence>
<feature type="transmembrane region" description="Helical" evidence="6">
    <location>
        <begin position="169"/>
        <end position="193"/>
    </location>
</feature>
<evidence type="ECO:0000313" key="9">
    <source>
        <dbReference type="Proteomes" id="UP000184287"/>
    </source>
</evidence>
<dbReference type="EMBL" id="FQUQ01000001">
    <property type="protein sequence ID" value="SHE66040.1"/>
    <property type="molecule type" value="Genomic_DNA"/>
</dbReference>
<feature type="transmembrane region" description="Helical" evidence="6">
    <location>
        <begin position="247"/>
        <end position="266"/>
    </location>
</feature>
<dbReference type="AlphaFoldDB" id="A0A1M4VAY0"/>
<proteinExistence type="predicted"/>
<dbReference type="RefSeq" id="WP_200800880.1">
    <property type="nucleotide sequence ID" value="NZ_FQUQ01000001.1"/>
</dbReference>
<dbReference type="Pfam" id="PF07690">
    <property type="entry name" value="MFS_1"/>
    <property type="match status" value="1"/>
</dbReference>
<feature type="transmembrane region" description="Helical" evidence="6">
    <location>
        <begin position="138"/>
        <end position="157"/>
    </location>
</feature>
<dbReference type="STRING" id="288992.SAMN04488522_101842"/>
<organism evidence="8 9">
    <name type="scientific">Pedobacter caeni</name>
    <dbReference type="NCBI Taxonomy" id="288992"/>
    <lineage>
        <taxon>Bacteria</taxon>
        <taxon>Pseudomonadati</taxon>
        <taxon>Bacteroidota</taxon>
        <taxon>Sphingobacteriia</taxon>
        <taxon>Sphingobacteriales</taxon>
        <taxon>Sphingobacteriaceae</taxon>
        <taxon>Pedobacter</taxon>
    </lineage>
</organism>
<feature type="transmembrane region" description="Helical" evidence="6">
    <location>
        <begin position="81"/>
        <end position="98"/>
    </location>
</feature>
<dbReference type="GO" id="GO:0005886">
    <property type="term" value="C:plasma membrane"/>
    <property type="evidence" value="ECO:0007669"/>
    <property type="project" value="UniProtKB-SubCell"/>
</dbReference>
<comment type="subcellular location">
    <subcellularLocation>
        <location evidence="1">Cell membrane</location>
        <topology evidence="1">Multi-pass membrane protein</topology>
    </subcellularLocation>
</comment>
<evidence type="ECO:0000256" key="1">
    <source>
        <dbReference type="ARBA" id="ARBA00004651"/>
    </source>
</evidence>
<dbReference type="PROSITE" id="PS50850">
    <property type="entry name" value="MFS"/>
    <property type="match status" value="1"/>
</dbReference>
<dbReference type="SUPFAM" id="SSF103473">
    <property type="entry name" value="MFS general substrate transporter"/>
    <property type="match status" value="1"/>
</dbReference>
<evidence type="ECO:0000256" key="6">
    <source>
        <dbReference type="SAM" id="Phobius"/>
    </source>
</evidence>
<evidence type="ECO:0000313" key="8">
    <source>
        <dbReference type="EMBL" id="SHE66040.1"/>
    </source>
</evidence>
<dbReference type="InterPro" id="IPR020846">
    <property type="entry name" value="MFS_dom"/>
</dbReference>
<dbReference type="PANTHER" id="PTHR43124">
    <property type="entry name" value="PURINE EFFLUX PUMP PBUE"/>
    <property type="match status" value="1"/>
</dbReference>
<feature type="transmembrane region" description="Helical" evidence="6">
    <location>
        <begin position="278"/>
        <end position="297"/>
    </location>
</feature>
<protein>
    <submittedName>
        <fullName evidence="8">Predicted arabinose efflux permease, MFS family</fullName>
    </submittedName>
</protein>
<feature type="transmembrane region" description="Helical" evidence="6">
    <location>
        <begin position="371"/>
        <end position="391"/>
    </location>
</feature>
<reference evidence="9" key="1">
    <citation type="submission" date="2016-11" db="EMBL/GenBank/DDBJ databases">
        <authorList>
            <person name="Varghese N."/>
            <person name="Submissions S."/>
        </authorList>
    </citation>
    <scope>NUCLEOTIDE SEQUENCE [LARGE SCALE GENOMIC DNA]</scope>
    <source>
        <strain evidence="9">DSM 16990</strain>
    </source>
</reference>
<dbReference type="PANTHER" id="PTHR43124:SF8">
    <property type="entry name" value="INNER MEMBRANE TRANSPORT PROTEIN YDHP"/>
    <property type="match status" value="1"/>
</dbReference>
<dbReference type="GO" id="GO:0022857">
    <property type="term" value="F:transmembrane transporter activity"/>
    <property type="evidence" value="ECO:0007669"/>
    <property type="project" value="InterPro"/>
</dbReference>